<reference evidence="2" key="1">
    <citation type="journal article" date="2021" name="Sci. Rep.">
        <title>Diploid genomic architecture of Nitzschia inconspicua, an elite biomass production diatom.</title>
        <authorList>
            <person name="Oliver A."/>
            <person name="Podell S."/>
            <person name="Pinowska A."/>
            <person name="Traller J.C."/>
            <person name="Smith S.R."/>
            <person name="McClure R."/>
            <person name="Beliaev A."/>
            <person name="Bohutskyi P."/>
            <person name="Hill E.A."/>
            <person name="Rabines A."/>
            <person name="Zheng H."/>
            <person name="Allen L.Z."/>
            <person name="Kuo A."/>
            <person name="Grigoriev I.V."/>
            <person name="Allen A.E."/>
            <person name="Hazlebeck D."/>
            <person name="Allen E.E."/>
        </authorList>
    </citation>
    <scope>NUCLEOTIDE SEQUENCE</scope>
    <source>
        <strain evidence="2">Hildebrandi</strain>
    </source>
</reference>
<proteinExistence type="predicted"/>
<accession>A0A9K3KX09</accession>
<protein>
    <submittedName>
        <fullName evidence="2">Uncharacterized protein</fullName>
    </submittedName>
</protein>
<dbReference type="PANTHER" id="PTHR36050:SF1">
    <property type="entry name" value="O-FUCOSYLTRANSFERASE 30"/>
    <property type="match status" value="1"/>
</dbReference>
<evidence type="ECO:0000256" key="1">
    <source>
        <dbReference type="SAM" id="SignalP"/>
    </source>
</evidence>
<evidence type="ECO:0000313" key="3">
    <source>
        <dbReference type="Proteomes" id="UP000693970"/>
    </source>
</evidence>
<feature type="signal peptide" evidence="1">
    <location>
        <begin position="1"/>
        <end position="17"/>
    </location>
</feature>
<dbReference type="PANTHER" id="PTHR36050">
    <property type="entry name" value="O-FUCOSYLTRANSFERASE 30"/>
    <property type="match status" value="1"/>
</dbReference>
<keyword evidence="3" id="KW-1185">Reference proteome</keyword>
<dbReference type="AlphaFoldDB" id="A0A9K3KX09"/>
<comment type="caution">
    <text evidence="2">The sequence shown here is derived from an EMBL/GenBank/DDBJ whole genome shotgun (WGS) entry which is preliminary data.</text>
</comment>
<organism evidence="2 3">
    <name type="scientific">Nitzschia inconspicua</name>
    <dbReference type="NCBI Taxonomy" id="303405"/>
    <lineage>
        <taxon>Eukaryota</taxon>
        <taxon>Sar</taxon>
        <taxon>Stramenopiles</taxon>
        <taxon>Ochrophyta</taxon>
        <taxon>Bacillariophyta</taxon>
        <taxon>Bacillariophyceae</taxon>
        <taxon>Bacillariophycidae</taxon>
        <taxon>Bacillariales</taxon>
        <taxon>Bacillariaceae</taxon>
        <taxon>Nitzschia</taxon>
    </lineage>
</organism>
<dbReference type="OrthoDB" id="1882547at2759"/>
<reference evidence="2" key="2">
    <citation type="submission" date="2021-04" db="EMBL/GenBank/DDBJ databases">
        <authorList>
            <person name="Podell S."/>
        </authorList>
    </citation>
    <scope>NUCLEOTIDE SEQUENCE</scope>
    <source>
        <strain evidence="2">Hildebrandi</strain>
    </source>
</reference>
<keyword evidence="1" id="KW-0732">Signal</keyword>
<name>A0A9K3KX09_9STRA</name>
<dbReference type="EMBL" id="JAGRRH010000018">
    <property type="protein sequence ID" value="KAG7351560.1"/>
    <property type="molecule type" value="Genomic_DNA"/>
</dbReference>
<feature type="chain" id="PRO_5039909640" evidence="1">
    <location>
        <begin position="18"/>
        <end position="528"/>
    </location>
</feature>
<gene>
    <name evidence="2" type="ORF">IV203_010920</name>
</gene>
<evidence type="ECO:0000313" key="2">
    <source>
        <dbReference type="EMBL" id="KAG7351560.1"/>
    </source>
</evidence>
<sequence length="528" mass="59496">MIVLLIVVVLIKDIVYTKEVLAVQQGVNVVEFNERHIMEGLEETVSSFTTNVSASFPSPSPSPNSYYTTPNPAFLLFFAHSGYSNQVLAIQRAAQLAYKLNRTLVVPPVLPHKGDLPELFPNWKWAAAGSTCYSHLHYEALQDRTLDQALLATELNGPKARFPSYHSIMDFEALRNSTGLQVLDLDEFMQQKHKRSIPTMPPSFYTSYNASIYSFCNANIDLNVTNYESVHKCQMNPAHTYPELVDHIQEQMAKQHGTQELDEDERQLYSFDCRVVNVGSGFALRNNFANDPMAPAFAAFFNNYPLVDPWNRILKTILKQQCSDINFIGVHIRTVDGKIECEDSAALYDKAAEELLQRLADRMSMATASNRNTHNNNNNTNNKQSYPSKDLVIIGRANRNSKTCLKQALQKAIRAVRDGNLAFANITNSSSSGNGNMTLPTMPTVVTVNDLIEEHEEKDQIEKWIDSIPLEVSTRYLLLDQLILAMSSELVMQRAFGSTFQALIANRQKYRHENIKALGLTECVLKMN</sequence>
<dbReference type="Proteomes" id="UP000693970">
    <property type="component" value="Unassembled WGS sequence"/>
</dbReference>